<organism evidence="2 3">
    <name type="scientific">Caenorhabditis nigoni</name>
    <dbReference type="NCBI Taxonomy" id="1611254"/>
    <lineage>
        <taxon>Eukaryota</taxon>
        <taxon>Metazoa</taxon>
        <taxon>Ecdysozoa</taxon>
        <taxon>Nematoda</taxon>
        <taxon>Chromadorea</taxon>
        <taxon>Rhabditida</taxon>
        <taxon>Rhabditina</taxon>
        <taxon>Rhabditomorpha</taxon>
        <taxon>Rhabditoidea</taxon>
        <taxon>Rhabditidae</taxon>
        <taxon>Peloderinae</taxon>
        <taxon>Caenorhabditis</taxon>
    </lineage>
</organism>
<proteinExistence type="predicted"/>
<protein>
    <recommendedName>
        <fullName evidence="1">DUF38 domain-containing protein</fullName>
    </recommendedName>
</protein>
<name>A0A2G5SI98_9PELO</name>
<evidence type="ECO:0000313" key="3">
    <source>
        <dbReference type="Proteomes" id="UP000230233"/>
    </source>
</evidence>
<dbReference type="InterPro" id="IPR002900">
    <property type="entry name" value="DUF38/FTH_CAE_spp"/>
</dbReference>
<dbReference type="PANTHER" id="PTHR23015">
    <property type="entry name" value="UNCHARACTERIZED C.ELEGANS PROTEIN"/>
    <property type="match status" value="1"/>
</dbReference>
<dbReference type="InterPro" id="IPR040161">
    <property type="entry name" value="FB224"/>
</dbReference>
<feature type="domain" description="DUF38" evidence="1">
    <location>
        <begin position="38"/>
        <end position="155"/>
    </location>
</feature>
<dbReference type="GO" id="GO:0045087">
    <property type="term" value="P:innate immune response"/>
    <property type="evidence" value="ECO:0007669"/>
    <property type="project" value="TreeGrafter"/>
</dbReference>
<accession>A0A2G5SI98</accession>
<evidence type="ECO:0000259" key="1">
    <source>
        <dbReference type="Pfam" id="PF01827"/>
    </source>
</evidence>
<gene>
    <name evidence="2" type="ORF">B9Z55_026959</name>
</gene>
<dbReference type="EMBL" id="PDUG01000007">
    <property type="protein sequence ID" value="PIC14768.1"/>
    <property type="molecule type" value="Genomic_DNA"/>
</dbReference>
<keyword evidence="3" id="KW-1185">Reference proteome</keyword>
<sequence>MPKLQVNFLTLTNMEERDAFFTESRIKRDLDGLLPDVPLHVKQVHFFGYDMDNVIRFLSAMKPGYLETISLEGNQPLKFTRENFEAIFKTDQFKQAKEVSIHRNVIFSVEDLVNFSHLKRFSCALETIMEPKKILRILDIVSTFEEFKSCDMSFSTQMYRFPYIEKFAEAVGVEIPDGPQETLTFCYQRPESNEDLEFEIRNAGFRCYIEIYVYSNESHESLIL</sequence>
<dbReference type="AlphaFoldDB" id="A0A2G5SI98"/>
<comment type="caution">
    <text evidence="2">The sequence shown here is derived from an EMBL/GenBank/DDBJ whole genome shotgun (WGS) entry which is preliminary data.</text>
</comment>
<evidence type="ECO:0000313" key="2">
    <source>
        <dbReference type="EMBL" id="PIC14768.1"/>
    </source>
</evidence>
<reference evidence="3" key="1">
    <citation type="submission" date="2017-10" db="EMBL/GenBank/DDBJ databases">
        <title>Rapid genome shrinkage in a self-fertile nematode reveals novel sperm competition proteins.</title>
        <authorList>
            <person name="Yin D."/>
            <person name="Schwarz E.M."/>
            <person name="Thomas C.G."/>
            <person name="Felde R.L."/>
            <person name="Korf I.F."/>
            <person name="Cutter A.D."/>
            <person name="Schartner C.M."/>
            <person name="Ralston E.J."/>
            <person name="Meyer B.J."/>
            <person name="Haag E.S."/>
        </authorList>
    </citation>
    <scope>NUCLEOTIDE SEQUENCE [LARGE SCALE GENOMIC DNA]</scope>
    <source>
        <strain evidence="3">JU1422</strain>
    </source>
</reference>
<dbReference type="Pfam" id="PF01827">
    <property type="entry name" value="FTH"/>
    <property type="match status" value="1"/>
</dbReference>
<dbReference type="OrthoDB" id="5905315at2759"/>
<dbReference type="Proteomes" id="UP000230233">
    <property type="component" value="Unassembled WGS sequence"/>
</dbReference>
<dbReference type="PANTHER" id="PTHR23015:SF4">
    <property type="entry name" value="DUF38 DOMAIN-CONTAINING PROTEIN-RELATED"/>
    <property type="match status" value="1"/>
</dbReference>